<evidence type="ECO:0000313" key="15">
    <source>
        <dbReference type="EMBL" id="MBM7636312.1"/>
    </source>
</evidence>
<dbReference type="PROSITE" id="PS51103">
    <property type="entry name" value="PTS_EIIC_TYPE_1"/>
    <property type="match status" value="1"/>
</dbReference>
<feature type="transmembrane region" description="Helical" evidence="12">
    <location>
        <begin position="329"/>
        <end position="350"/>
    </location>
</feature>
<comment type="subcellular location">
    <subcellularLocation>
        <location evidence="1">Cell membrane</location>
        <topology evidence="1">Multi-pass membrane protein</topology>
    </subcellularLocation>
</comment>
<keyword evidence="2" id="KW-0813">Transport</keyword>
<feature type="transmembrane region" description="Helical" evidence="12">
    <location>
        <begin position="362"/>
        <end position="382"/>
    </location>
</feature>
<sequence>MALYTKLAQAILTHIGGKENVDSLQHCVTRLRFELKDESKVDEESLKKLSGVVSAVQAGGQYQVVIGNHVADVYDELDRLGGFSRTGLSEENPTAKKSNPFNRFVSLVSSIFHPFLGPLAAVGIIKGVIAIMAAFGLTATNSSMYVILKAAGDGFFQFFPILIAITSARRFKVNEFTAYAIAAALVYPDISTAVGDLAKAHSDQVLGVIPFALPSGGYLSTVMPAILAIWVASYVQHFFEKITPNVIKVFMVPLLTIVITVPLTFLVVGPVANTLSGWLTSIFQAIMGLSPVAYGFILGLLWQVLVMFGLHWALVPLGILDIATNGHSAILSAGLLPCFTQVGVLGAIMLKTKEDKVRTISVPAFISAIFGVTEPAIYGVTLPMKVPFYISCLVSGFMGAAMMGLNIPMYAAGAKGVFLFPTLIGADGNLEKLWFALMIAAVGTVVSFAAQLMLPVSALYDKDLENNI</sequence>
<evidence type="ECO:0000256" key="9">
    <source>
        <dbReference type="ARBA" id="ARBA00022989"/>
    </source>
</evidence>
<dbReference type="InterPro" id="IPR036878">
    <property type="entry name" value="Glu_permease_IIB"/>
</dbReference>
<keyword evidence="5" id="KW-0808">Transferase</keyword>
<keyword evidence="9 12" id="KW-1133">Transmembrane helix</keyword>
<evidence type="ECO:0000256" key="5">
    <source>
        <dbReference type="ARBA" id="ARBA00022679"/>
    </source>
</evidence>
<dbReference type="PROSITE" id="PS51098">
    <property type="entry name" value="PTS_EIIB_TYPE_1"/>
    <property type="match status" value="1"/>
</dbReference>
<evidence type="ECO:0000256" key="1">
    <source>
        <dbReference type="ARBA" id="ARBA00004651"/>
    </source>
</evidence>
<dbReference type="Pfam" id="PF02378">
    <property type="entry name" value="PTS_EIIC"/>
    <property type="match status" value="1"/>
</dbReference>
<evidence type="ECO:0000313" key="16">
    <source>
        <dbReference type="Proteomes" id="UP000809081"/>
    </source>
</evidence>
<keyword evidence="7 12" id="KW-0812">Transmembrane</keyword>
<evidence type="ECO:0000259" key="14">
    <source>
        <dbReference type="PROSITE" id="PS51103"/>
    </source>
</evidence>
<evidence type="ECO:0000256" key="10">
    <source>
        <dbReference type="ARBA" id="ARBA00023136"/>
    </source>
</evidence>
<dbReference type="CDD" id="cd00212">
    <property type="entry name" value="PTS_IIB_glc"/>
    <property type="match status" value="1"/>
</dbReference>
<protein>
    <submittedName>
        <fullName evidence="15">PTS system beta-glucosides-specific IIC component</fullName>
    </submittedName>
</protein>
<reference evidence="15 16" key="1">
    <citation type="submission" date="2021-01" db="EMBL/GenBank/DDBJ databases">
        <title>Genomic Encyclopedia of Type Strains, Phase IV (KMG-IV): sequencing the most valuable type-strain genomes for metagenomic binning, comparative biology and taxonomic classification.</title>
        <authorList>
            <person name="Goeker M."/>
        </authorList>
    </citation>
    <scope>NUCLEOTIDE SEQUENCE [LARGE SCALE GENOMIC DNA]</scope>
    <source>
        <strain evidence="15 16">DSM 27513</strain>
    </source>
</reference>
<evidence type="ECO:0000256" key="12">
    <source>
        <dbReference type="SAM" id="Phobius"/>
    </source>
</evidence>
<evidence type="ECO:0000259" key="13">
    <source>
        <dbReference type="PROSITE" id="PS51098"/>
    </source>
</evidence>
<dbReference type="Proteomes" id="UP000809081">
    <property type="component" value="Unassembled WGS sequence"/>
</dbReference>
<dbReference type="InterPro" id="IPR013013">
    <property type="entry name" value="PTS_EIIC_1"/>
</dbReference>
<keyword evidence="4" id="KW-0762">Sugar transport</keyword>
<evidence type="ECO:0000256" key="2">
    <source>
        <dbReference type="ARBA" id="ARBA00022448"/>
    </source>
</evidence>
<name>A0ABS2PM15_9STRE</name>
<evidence type="ECO:0000256" key="3">
    <source>
        <dbReference type="ARBA" id="ARBA00022475"/>
    </source>
</evidence>
<dbReference type="Pfam" id="PF00367">
    <property type="entry name" value="PTS_EIIB"/>
    <property type="match status" value="1"/>
</dbReference>
<keyword evidence="6" id="KW-0598">Phosphotransferase system</keyword>
<keyword evidence="10 12" id="KW-0472">Membrane</keyword>
<evidence type="ECO:0000256" key="6">
    <source>
        <dbReference type="ARBA" id="ARBA00022683"/>
    </source>
</evidence>
<accession>A0ABS2PM15</accession>
<keyword evidence="16" id="KW-1185">Reference proteome</keyword>
<feature type="domain" description="PTS EIIC type-1" evidence="14">
    <location>
        <begin position="106"/>
        <end position="466"/>
    </location>
</feature>
<dbReference type="PROSITE" id="PS01035">
    <property type="entry name" value="PTS_EIIB_TYPE_1_CYS"/>
    <property type="match status" value="1"/>
</dbReference>
<dbReference type="InterPro" id="IPR001996">
    <property type="entry name" value="PTS_IIB_1"/>
</dbReference>
<dbReference type="Gene3D" id="3.30.1360.60">
    <property type="entry name" value="Glucose permease domain IIB"/>
    <property type="match status" value="1"/>
</dbReference>
<feature type="transmembrane region" description="Helical" evidence="12">
    <location>
        <begin position="215"/>
        <end position="235"/>
    </location>
</feature>
<dbReference type="EMBL" id="JAFBEI010000021">
    <property type="protein sequence ID" value="MBM7636312.1"/>
    <property type="molecule type" value="Genomic_DNA"/>
</dbReference>
<keyword evidence="3" id="KW-1003">Cell membrane</keyword>
<dbReference type="PANTHER" id="PTHR30175">
    <property type="entry name" value="PHOSPHOTRANSFERASE SYSTEM TRANSPORT PROTEIN"/>
    <property type="match status" value="1"/>
</dbReference>
<organism evidence="15 16">
    <name type="scientific">Streptococcus saliviloxodontae</name>
    <dbReference type="NCBI Taxonomy" id="1349416"/>
    <lineage>
        <taxon>Bacteria</taxon>
        <taxon>Bacillati</taxon>
        <taxon>Bacillota</taxon>
        <taxon>Bacilli</taxon>
        <taxon>Lactobacillales</taxon>
        <taxon>Streptococcaceae</taxon>
        <taxon>Streptococcus</taxon>
    </lineage>
</organism>
<evidence type="ECO:0000256" key="7">
    <source>
        <dbReference type="ARBA" id="ARBA00022692"/>
    </source>
</evidence>
<feature type="transmembrane region" description="Helical" evidence="12">
    <location>
        <begin position="388"/>
        <end position="412"/>
    </location>
</feature>
<dbReference type="InterPro" id="IPR003352">
    <property type="entry name" value="PTS_EIIC"/>
</dbReference>
<feature type="transmembrane region" description="Helical" evidence="12">
    <location>
        <begin position="143"/>
        <end position="164"/>
    </location>
</feature>
<feature type="active site" description="Phosphocysteine intermediate; for EIIB activity" evidence="11">
    <location>
        <position position="27"/>
    </location>
</feature>
<evidence type="ECO:0000256" key="4">
    <source>
        <dbReference type="ARBA" id="ARBA00022597"/>
    </source>
</evidence>
<evidence type="ECO:0000256" key="8">
    <source>
        <dbReference type="ARBA" id="ARBA00022777"/>
    </source>
</evidence>
<gene>
    <name evidence="15" type="ORF">JOC31_001133</name>
</gene>
<proteinExistence type="predicted"/>
<feature type="transmembrane region" description="Helical" evidence="12">
    <location>
        <begin position="247"/>
        <end position="272"/>
    </location>
</feature>
<feature type="transmembrane region" description="Helical" evidence="12">
    <location>
        <begin position="433"/>
        <end position="454"/>
    </location>
</feature>
<dbReference type="InterPro" id="IPR018113">
    <property type="entry name" value="PTrfase_EIIB_Cys"/>
</dbReference>
<keyword evidence="8" id="KW-0418">Kinase</keyword>
<feature type="transmembrane region" description="Helical" evidence="12">
    <location>
        <begin position="115"/>
        <end position="137"/>
    </location>
</feature>
<dbReference type="PANTHER" id="PTHR30175:SF1">
    <property type="entry name" value="PTS SYSTEM ARBUTIN-, CELLOBIOSE-, AND SALICIN-SPECIFIC EIIBC COMPONENT-RELATED"/>
    <property type="match status" value="1"/>
</dbReference>
<dbReference type="InterPro" id="IPR050558">
    <property type="entry name" value="PTS_Sugar-Specific_Components"/>
</dbReference>
<dbReference type="SUPFAM" id="SSF55604">
    <property type="entry name" value="Glucose permease domain IIB"/>
    <property type="match status" value="1"/>
</dbReference>
<evidence type="ECO:0000256" key="11">
    <source>
        <dbReference type="PROSITE-ProRule" id="PRU00421"/>
    </source>
</evidence>
<comment type="caution">
    <text evidence="15">The sequence shown here is derived from an EMBL/GenBank/DDBJ whole genome shotgun (WGS) entry which is preliminary data.</text>
</comment>
<feature type="transmembrane region" description="Helical" evidence="12">
    <location>
        <begin position="176"/>
        <end position="195"/>
    </location>
</feature>
<feature type="domain" description="PTS EIIB type-1" evidence="13">
    <location>
        <begin position="5"/>
        <end position="87"/>
    </location>
</feature>